<evidence type="ECO:0000259" key="3">
    <source>
        <dbReference type="PROSITE" id="PS50801"/>
    </source>
</evidence>
<reference evidence="4 5" key="1">
    <citation type="journal article" date="2013" name="Genome Biol. Evol.">
        <title>Genomes of Stigonematalean cyanobacteria (subsection V) and the evolution of oxygenic photosynthesis from prokaryotes to plastids.</title>
        <authorList>
            <person name="Dagan T."/>
            <person name="Roettger M."/>
            <person name="Stucken K."/>
            <person name="Landan G."/>
            <person name="Koch R."/>
            <person name="Major P."/>
            <person name="Gould S.B."/>
            <person name="Goremykin V.V."/>
            <person name="Rippka R."/>
            <person name="Tandeau de Marsac N."/>
            <person name="Gugger M."/>
            <person name="Lockhart P.J."/>
            <person name="Allen J.F."/>
            <person name="Brune I."/>
            <person name="Maus I."/>
            <person name="Puhler A."/>
            <person name="Martin W.F."/>
        </authorList>
    </citation>
    <scope>NUCLEOTIDE SEQUENCE [LARGE SCALE GENOMIC DNA]</scope>
    <source>
        <strain evidence="4 5">PCC 7110</strain>
    </source>
</reference>
<evidence type="ECO:0000256" key="2">
    <source>
        <dbReference type="RuleBase" id="RU003749"/>
    </source>
</evidence>
<comment type="caution">
    <text evidence="4">The sequence shown here is derived from an EMBL/GenBank/DDBJ whole genome shotgun (WGS) entry which is preliminary data.</text>
</comment>
<dbReference type="InterPro" id="IPR003658">
    <property type="entry name" value="Anti-sigma_ant"/>
</dbReference>
<gene>
    <name evidence="4" type="ORF">WA1_26040</name>
</gene>
<dbReference type="SUPFAM" id="SSF52091">
    <property type="entry name" value="SpoIIaa-like"/>
    <property type="match status" value="1"/>
</dbReference>
<dbReference type="PROSITE" id="PS50801">
    <property type="entry name" value="STAS"/>
    <property type="match status" value="1"/>
</dbReference>
<dbReference type="Proteomes" id="UP000076925">
    <property type="component" value="Unassembled WGS sequence"/>
</dbReference>
<protein>
    <recommendedName>
        <fullName evidence="2">Anti-sigma factor antagonist</fullName>
    </recommendedName>
</protein>
<evidence type="ECO:0000256" key="1">
    <source>
        <dbReference type="ARBA" id="ARBA00009013"/>
    </source>
</evidence>
<proteinExistence type="inferred from homology"/>
<dbReference type="NCBIfam" id="TIGR00377">
    <property type="entry name" value="ant_ant_sig"/>
    <property type="match status" value="1"/>
</dbReference>
<keyword evidence="5" id="KW-1185">Reference proteome</keyword>
<evidence type="ECO:0000313" key="5">
    <source>
        <dbReference type="Proteomes" id="UP000076925"/>
    </source>
</evidence>
<comment type="similarity">
    <text evidence="1 2">Belongs to the anti-sigma-factor antagonist family.</text>
</comment>
<organism evidence="4 5">
    <name type="scientific">Scytonema hofmannii PCC 7110</name>
    <dbReference type="NCBI Taxonomy" id="128403"/>
    <lineage>
        <taxon>Bacteria</taxon>
        <taxon>Bacillati</taxon>
        <taxon>Cyanobacteriota</taxon>
        <taxon>Cyanophyceae</taxon>
        <taxon>Nostocales</taxon>
        <taxon>Scytonemataceae</taxon>
        <taxon>Scytonema</taxon>
    </lineage>
</organism>
<dbReference type="InterPro" id="IPR002645">
    <property type="entry name" value="STAS_dom"/>
</dbReference>
<evidence type="ECO:0000313" key="4">
    <source>
        <dbReference type="EMBL" id="KYC40581.1"/>
    </source>
</evidence>
<dbReference type="GO" id="GO:0043856">
    <property type="term" value="F:anti-sigma factor antagonist activity"/>
    <property type="evidence" value="ECO:0007669"/>
    <property type="project" value="InterPro"/>
</dbReference>
<dbReference type="PANTHER" id="PTHR33495">
    <property type="entry name" value="ANTI-SIGMA FACTOR ANTAGONIST TM_1081-RELATED-RELATED"/>
    <property type="match status" value="1"/>
</dbReference>
<dbReference type="InterPro" id="IPR036513">
    <property type="entry name" value="STAS_dom_sf"/>
</dbReference>
<name>A0A139X7A4_9CYAN</name>
<dbReference type="EMBL" id="ANNX02000027">
    <property type="protein sequence ID" value="KYC40581.1"/>
    <property type="molecule type" value="Genomic_DNA"/>
</dbReference>
<dbReference type="STRING" id="128403.WA1_26040"/>
<dbReference type="Pfam" id="PF01740">
    <property type="entry name" value="STAS"/>
    <property type="match status" value="1"/>
</dbReference>
<sequence>MSLNSHRHLISKAIVKLMTLTQECQLIVLQLQGPLNLQQGQVLREQIISLVLQPHHLLAIDLAQVDFMDSSGLAALVTSFSTARLSGCRLVICNLQAPIRMIFELTQLDSQFEIFENYNTVKTTVNTL</sequence>
<dbReference type="AlphaFoldDB" id="A0A139X7A4"/>
<accession>A0A139X7A4</accession>
<dbReference type="CDD" id="cd07043">
    <property type="entry name" value="STAS_anti-anti-sigma_factors"/>
    <property type="match status" value="1"/>
</dbReference>
<dbReference type="Gene3D" id="3.30.750.24">
    <property type="entry name" value="STAS domain"/>
    <property type="match status" value="1"/>
</dbReference>
<feature type="domain" description="STAS" evidence="3">
    <location>
        <begin position="26"/>
        <end position="128"/>
    </location>
</feature>
<dbReference type="PANTHER" id="PTHR33495:SF2">
    <property type="entry name" value="ANTI-SIGMA FACTOR ANTAGONIST TM_1081-RELATED"/>
    <property type="match status" value="1"/>
</dbReference>